<dbReference type="PANTHER" id="PTHR34696">
    <property type="entry name" value="PHOSPHORIBOSYLFORMYLGLYCINAMIDINE SYNTHASE SUBUNIT PURS"/>
    <property type="match status" value="1"/>
</dbReference>
<dbReference type="EMBL" id="UINC01081597">
    <property type="protein sequence ID" value="SVC25606.1"/>
    <property type="molecule type" value="Genomic_DNA"/>
</dbReference>
<organism evidence="6">
    <name type="scientific">marine metagenome</name>
    <dbReference type="NCBI Taxonomy" id="408172"/>
    <lineage>
        <taxon>unclassified sequences</taxon>
        <taxon>metagenomes</taxon>
        <taxon>ecological metagenomes</taxon>
    </lineage>
</organism>
<dbReference type="AlphaFoldDB" id="A0A382KMZ3"/>
<keyword evidence="5" id="KW-0067">ATP-binding</keyword>
<dbReference type="HAMAP" id="MF_01926">
    <property type="entry name" value="PurS"/>
    <property type="match status" value="1"/>
</dbReference>
<dbReference type="NCBIfam" id="TIGR00302">
    <property type="entry name" value="phosphoribosylformylglycinamidine synthase subunit PurS"/>
    <property type="match status" value="1"/>
</dbReference>
<evidence type="ECO:0000313" key="6">
    <source>
        <dbReference type="EMBL" id="SVC25606.1"/>
    </source>
</evidence>
<dbReference type="InterPro" id="IPR036604">
    <property type="entry name" value="PurS-like_sf"/>
</dbReference>
<gene>
    <name evidence="6" type="ORF">METZ01_LOCUS278460</name>
</gene>
<evidence type="ECO:0000256" key="2">
    <source>
        <dbReference type="ARBA" id="ARBA00022598"/>
    </source>
</evidence>
<reference evidence="6" key="1">
    <citation type="submission" date="2018-05" db="EMBL/GenBank/DDBJ databases">
        <authorList>
            <person name="Lanie J.A."/>
            <person name="Ng W.-L."/>
            <person name="Kazmierczak K.M."/>
            <person name="Andrzejewski T.M."/>
            <person name="Davidsen T.M."/>
            <person name="Wayne K.J."/>
            <person name="Tettelin H."/>
            <person name="Glass J.I."/>
            <person name="Rusch D."/>
            <person name="Podicherti R."/>
            <person name="Tsui H.-C.T."/>
            <person name="Winkler M.E."/>
        </authorList>
    </citation>
    <scope>NUCLEOTIDE SEQUENCE</scope>
</reference>
<dbReference type="GO" id="GO:0016874">
    <property type="term" value="F:ligase activity"/>
    <property type="evidence" value="ECO:0007669"/>
    <property type="project" value="UniProtKB-KW"/>
</dbReference>
<keyword evidence="4" id="KW-0658">Purine biosynthesis</keyword>
<evidence type="ECO:0008006" key="7">
    <source>
        <dbReference type="Google" id="ProtNLM"/>
    </source>
</evidence>
<dbReference type="Pfam" id="PF02700">
    <property type="entry name" value="PurS"/>
    <property type="match status" value="1"/>
</dbReference>
<dbReference type="GO" id="GO:0005524">
    <property type="term" value="F:ATP binding"/>
    <property type="evidence" value="ECO:0007669"/>
    <property type="project" value="UniProtKB-KW"/>
</dbReference>
<keyword evidence="2" id="KW-0436">Ligase</keyword>
<keyword evidence="1" id="KW-0963">Cytoplasm</keyword>
<dbReference type="InterPro" id="IPR003850">
    <property type="entry name" value="PurS"/>
</dbReference>
<dbReference type="Gene3D" id="3.30.1280.10">
    <property type="entry name" value="Phosphoribosylformylglycinamidine synthase subunit PurS"/>
    <property type="match status" value="1"/>
</dbReference>
<evidence type="ECO:0000256" key="3">
    <source>
        <dbReference type="ARBA" id="ARBA00022741"/>
    </source>
</evidence>
<sequence>VEYAVLVDVQLRDGIADPAGATVERSLPALGYQGISGVTVGKTVRFRIEAADENEARAVAEDLCATFLANPVIEDAVVTVGTPGEA</sequence>
<dbReference type="SUPFAM" id="SSF82697">
    <property type="entry name" value="PurS-like"/>
    <property type="match status" value="1"/>
</dbReference>
<accession>A0A382KMZ3</accession>
<evidence type="ECO:0000256" key="1">
    <source>
        <dbReference type="ARBA" id="ARBA00022490"/>
    </source>
</evidence>
<proteinExistence type="inferred from homology"/>
<evidence type="ECO:0000256" key="4">
    <source>
        <dbReference type="ARBA" id="ARBA00022755"/>
    </source>
</evidence>
<dbReference type="GO" id="GO:0006164">
    <property type="term" value="P:purine nucleotide biosynthetic process"/>
    <property type="evidence" value="ECO:0007669"/>
    <property type="project" value="UniProtKB-KW"/>
</dbReference>
<protein>
    <recommendedName>
        <fullName evidence="7">Phosphoribosylformylglycinamidine synthase subunit PurS</fullName>
    </recommendedName>
</protein>
<name>A0A382KMZ3_9ZZZZ</name>
<evidence type="ECO:0000256" key="5">
    <source>
        <dbReference type="ARBA" id="ARBA00022840"/>
    </source>
</evidence>
<feature type="non-terminal residue" evidence="6">
    <location>
        <position position="1"/>
    </location>
</feature>
<keyword evidence="3" id="KW-0547">Nucleotide-binding</keyword>
<dbReference type="PANTHER" id="PTHR34696:SF1">
    <property type="entry name" value="PHOSPHORIBOSYLFORMYLGLYCINAMIDINE SYNTHASE SUBUNIT PURS"/>
    <property type="match status" value="1"/>
</dbReference>